<name>A0A4C1ZSI5_EUMVA</name>
<feature type="compositionally biased region" description="Low complexity" evidence="1">
    <location>
        <begin position="105"/>
        <end position="121"/>
    </location>
</feature>
<sequence>MSEQMIDSGLVYATGLEVLGDVNSGPVTAPDSDINIAFDFNSDPGFYFNYSLIFKSDFENKKSTVGIEWSPVIFKMIWQQYFIRLVYGLTRVCRGAGNASERAKVSVADPSALAPASALSR</sequence>
<dbReference type="EMBL" id="BGZK01002220">
    <property type="protein sequence ID" value="GBP91891.1"/>
    <property type="molecule type" value="Genomic_DNA"/>
</dbReference>
<comment type="caution">
    <text evidence="2">The sequence shown here is derived from an EMBL/GenBank/DDBJ whole genome shotgun (WGS) entry which is preliminary data.</text>
</comment>
<accession>A0A4C1ZSI5</accession>
<feature type="region of interest" description="Disordered" evidence="1">
    <location>
        <begin position="99"/>
        <end position="121"/>
    </location>
</feature>
<reference evidence="2 3" key="1">
    <citation type="journal article" date="2019" name="Commun. Biol.">
        <title>The bagworm genome reveals a unique fibroin gene that provides high tensile strength.</title>
        <authorList>
            <person name="Kono N."/>
            <person name="Nakamura H."/>
            <person name="Ohtoshi R."/>
            <person name="Tomita M."/>
            <person name="Numata K."/>
            <person name="Arakawa K."/>
        </authorList>
    </citation>
    <scope>NUCLEOTIDE SEQUENCE [LARGE SCALE GENOMIC DNA]</scope>
</reference>
<keyword evidence="3" id="KW-1185">Reference proteome</keyword>
<dbReference type="Proteomes" id="UP000299102">
    <property type="component" value="Unassembled WGS sequence"/>
</dbReference>
<protein>
    <submittedName>
        <fullName evidence="2">Uncharacterized protein</fullName>
    </submittedName>
</protein>
<evidence type="ECO:0000256" key="1">
    <source>
        <dbReference type="SAM" id="MobiDB-lite"/>
    </source>
</evidence>
<proteinExistence type="predicted"/>
<evidence type="ECO:0000313" key="2">
    <source>
        <dbReference type="EMBL" id="GBP91891.1"/>
    </source>
</evidence>
<dbReference type="AlphaFoldDB" id="A0A4C1ZSI5"/>
<evidence type="ECO:0000313" key="3">
    <source>
        <dbReference type="Proteomes" id="UP000299102"/>
    </source>
</evidence>
<gene>
    <name evidence="2" type="ORF">EVAR_101015_1</name>
</gene>
<organism evidence="2 3">
    <name type="scientific">Eumeta variegata</name>
    <name type="common">Bagworm moth</name>
    <name type="synonym">Eumeta japonica</name>
    <dbReference type="NCBI Taxonomy" id="151549"/>
    <lineage>
        <taxon>Eukaryota</taxon>
        <taxon>Metazoa</taxon>
        <taxon>Ecdysozoa</taxon>
        <taxon>Arthropoda</taxon>
        <taxon>Hexapoda</taxon>
        <taxon>Insecta</taxon>
        <taxon>Pterygota</taxon>
        <taxon>Neoptera</taxon>
        <taxon>Endopterygota</taxon>
        <taxon>Lepidoptera</taxon>
        <taxon>Glossata</taxon>
        <taxon>Ditrysia</taxon>
        <taxon>Tineoidea</taxon>
        <taxon>Psychidae</taxon>
        <taxon>Oiketicinae</taxon>
        <taxon>Eumeta</taxon>
    </lineage>
</organism>